<dbReference type="Pfam" id="PF07963">
    <property type="entry name" value="N_methyl"/>
    <property type="match status" value="1"/>
</dbReference>
<dbReference type="InterPro" id="IPR012902">
    <property type="entry name" value="N_methyl_site"/>
</dbReference>
<evidence type="ECO:0000313" key="3">
    <source>
        <dbReference type="EMBL" id="MBD1222790.1"/>
    </source>
</evidence>
<dbReference type="InterPro" id="IPR016785">
    <property type="entry name" value="ComGD"/>
</dbReference>
<protein>
    <submittedName>
        <fullName evidence="3">Type II secretion system protein</fullName>
    </submittedName>
</protein>
<accession>A0ABR7VLJ1</accession>
<evidence type="ECO:0000256" key="2">
    <source>
        <dbReference type="ARBA" id="ARBA00023287"/>
    </source>
</evidence>
<comment type="caution">
    <text evidence="3">The sequence shown here is derived from an EMBL/GenBank/DDBJ whole genome shotgun (WGS) entry which is preliminary data.</text>
</comment>
<dbReference type="EMBL" id="JACWEZ010000004">
    <property type="protein sequence ID" value="MBD1222790.1"/>
    <property type="molecule type" value="Genomic_DNA"/>
</dbReference>
<gene>
    <name evidence="3" type="ORF">IC602_09215</name>
</gene>
<dbReference type="Proteomes" id="UP000621631">
    <property type="component" value="Unassembled WGS sequence"/>
</dbReference>
<sequence length="149" mass="17743">MLLRQMANKNGFTLIEMLLVLSIVSILSLLSVTWSLSAISKQEREQFINTLENDTLYIQQVTSIKGSVEQRPYITFKEDFYTIYFTKRRKPIIRNYPSGVRIDTRKHQYLKFEQNGNIHQPRSMDLFMGDERYKIIFPFGKGRFYLEKE</sequence>
<dbReference type="RefSeq" id="WP_026041437.1">
    <property type="nucleotide sequence ID" value="NZ_CP033049.1"/>
</dbReference>
<dbReference type="NCBIfam" id="NF040982">
    <property type="entry name" value="ComGD"/>
    <property type="match status" value="1"/>
</dbReference>
<evidence type="ECO:0000313" key="4">
    <source>
        <dbReference type="Proteomes" id="UP000621631"/>
    </source>
</evidence>
<keyword evidence="4" id="KW-1185">Reference proteome</keyword>
<name>A0ABR7VLJ1_VIRHA</name>
<evidence type="ECO:0000256" key="1">
    <source>
        <dbReference type="ARBA" id="ARBA00004241"/>
    </source>
</evidence>
<dbReference type="NCBIfam" id="TIGR02532">
    <property type="entry name" value="IV_pilin_GFxxxE"/>
    <property type="match status" value="1"/>
</dbReference>
<dbReference type="PIRSF" id="PIRSF021292">
    <property type="entry name" value="Competence_ComGD"/>
    <property type="match status" value="1"/>
</dbReference>
<reference evidence="3 4" key="1">
    <citation type="submission" date="2020-09" db="EMBL/GenBank/DDBJ databases">
        <title>Draft Genome Sequences of Oil-Oxidizing Bacteria Halomonas titanicae, Marinobacter lutaoensis, and Virgibacillus halodenitrificans Isolated from Highly Saline Environments.</title>
        <authorList>
            <person name="Grouzdev D.S."/>
            <person name="Sokolova D.S."/>
            <person name="Semenova E.M."/>
            <person name="Borzenkov I.A."/>
            <person name="Bidzhieva S.K."/>
            <person name="Poltaraus A.B."/>
            <person name="Nazina T.N."/>
        </authorList>
    </citation>
    <scope>NUCLEOTIDE SEQUENCE [LARGE SCALE GENOMIC DNA]</scope>
    <source>
        <strain evidence="3 4">VKM B-3472D</strain>
    </source>
</reference>
<organism evidence="3 4">
    <name type="scientific">Virgibacillus halodenitrificans</name>
    <name type="common">Bacillus halodenitrificans</name>
    <dbReference type="NCBI Taxonomy" id="1482"/>
    <lineage>
        <taxon>Bacteria</taxon>
        <taxon>Bacillati</taxon>
        <taxon>Bacillota</taxon>
        <taxon>Bacilli</taxon>
        <taxon>Bacillales</taxon>
        <taxon>Bacillaceae</taxon>
        <taxon>Virgibacillus</taxon>
    </lineage>
</organism>
<dbReference type="SUPFAM" id="SSF54523">
    <property type="entry name" value="Pili subunits"/>
    <property type="match status" value="1"/>
</dbReference>
<dbReference type="InterPro" id="IPR045584">
    <property type="entry name" value="Pilin-like"/>
</dbReference>
<keyword evidence="2" id="KW-0178">Competence</keyword>
<proteinExistence type="predicted"/>
<comment type="subcellular location">
    <subcellularLocation>
        <location evidence="1">Cell surface</location>
    </subcellularLocation>
</comment>